<name>A0A7S1PSE9_ALECA</name>
<dbReference type="AlphaFoldDB" id="A0A7S1PSE9"/>
<evidence type="ECO:0000313" key="1">
    <source>
        <dbReference type="EMBL" id="CAD9096657.1"/>
    </source>
</evidence>
<dbReference type="EMBL" id="HBGE01008859">
    <property type="protein sequence ID" value="CAD9096657.1"/>
    <property type="molecule type" value="Transcribed_RNA"/>
</dbReference>
<protein>
    <submittedName>
        <fullName evidence="1">Uncharacterized protein</fullName>
    </submittedName>
</protein>
<reference evidence="1" key="1">
    <citation type="submission" date="2021-01" db="EMBL/GenBank/DDBJ databases">
        <authorList>
            <person name="Corre E."/>
            <person name="Pelletier E."/>
            <person name="Niang G."/>
            <person name="Scheremetjew M."/>
            <person name="Finn R."/>
            <person name="Kale V."/>
            <person name="Holt S."/>
            <person name="Cochrane G."/>
            <person name="Meng A."/>
            <person name="Brown T."/>
            <person name="Cohen L."/>
        </authorList>
    </citation>
    <scope>NUCLEOTIDE SEQUENCE</scope>
    <source>
        <strain evidence="1">OF101</strain>
    </source>
</reference>
<sequence>MGGRPTEVQRRGCLADMPAFLLAGKVVPFLKLPDLGCLCSTQAAMWQETDLLIGGFAAAHHGIESWEAKNFTELGHLEDVPSFGSIDVSTQRSLPIGRPRSDVPLGGIKGTKKQSDIPARGRCCEVSMQLRRGSYLVSVFGYSKPNGISELSLDGNPLIGGHSLERSDLSGTLGFAAFKVRVERTGSHTWRFATAVPRHSVEEQDVRLARIQVEPVDIGQRVRGRCGRPGARGRQQATRSLRCWASRGLRRVGKALGAALPMAQPVEKNVVRRRS</sequence>
<organism evidence="1">
    <name type="scientific">Alexandrium catenella</name>
    <name type="common">Red tide dinoflagellate</name>
    <name type="synonym">Gonyaulax catenella</name>
    <dbReference type="NCBI Taxonomy" id="2925"/>
    <lineage>
        <taxon>Eukaryota</taxon>
        <taxon>Sar</taxon>
        <taxon>Alveolata</taxon>
        <taxon>Dinophyceae</taxon>
        <taxon>Gonyaulacales</taxon>
        <taxon>Pyrocystaceae</taxon>
        <taxon>Alexandrium</taxon>
    </lineage>
</organism>
<accession>A0A7S1PSE9</accession>
<proteinExistence type="predicted"/>
<gene>
    <name evidence="1" type="ORF">ACAT0790_LOCUS5373</name>
</gene>